<evidence type="ECO:0000256" key="2">
    <source>
        <dbReference type="ARBA" id="ARBA00022448"/>
    </source>
</evidence>
<dbReference type="Gene3D" id="1.20.1250.20">
    <property type="entry name" value="MFS general substrate transporter like domains"/>
    <property type="match status" value="1"/>
</dbReference>
<dbReference type="PROSITE" id="PS00216">
    <property type="entry name" value="SUGAR_TRANSPORT_1"/>
    <property type="match status" value="1"/>
</dbReference>
<evidence type="ECO:0000313" key="9">
    <source>
        <dbReference type="EMBL" id="RCX20621.1"/>
    </source>
</evidence>
<dbReference type="Pfam" id="PF07690">
    <property type="entry name" value="MFS_1"/>
    <property type="match status" value="1"/>
</dbReference>
<comment type="caution">
    <text evidence="9">The sequence shown here is derived from an EMBL/GenBank/DDBJ whole genome shotgun (WGS) entry which is preliminary data.</text>
</comment>
<keyword evidence="2" id="KW-0813">Transport</keyword>
<feature type="transmembrane region" description="Helical" evidence="7">
    <location>
        <begin position="346"/>
        <end position="365"/>
    </location>
</feature>
<dbReference type="PANTHER" id="PTHR43414">
    <property type="entry name" value="MULTIDRUG RESISTANCE PROTEIN MDTG"/>
    <property type="match status" value="1"/>
</dbReference>
<dbReference type="Proteomes" id="UP000253090">
    <property type="component" value="Unassembled WGS sequence"/>
</dbReference>
<dbReference type="InterPro" id="IPR011701">
    <property type="entry name" value="MFS"/>
</dbReference>
<dbReference type="OrthoDB" id="9793283at2"/>
<gene>
    <name evidence="9" type="ORF">DFP94_103353</name>
</gene>
<feature type="transmembrane region" description="Helical" evidence="7">
    <location>
        <begin position="217"/>
        <end position="235"/>
    </location>
</feature>
<dbReference type="InterPro" id="IPR005829">
    <property type="entry name" value="Sugar_transporter_CS"/>
</dbReference>
<evidence type="ECO:0000259" key="8">
    <source>
        <dbReference type="PROSITE" id="PS50850"/>
    </source>
</evidence>
<feature type="transmembrane region" description="Helical" evidence="7">
    <location>
        <begin position="81"/>
        <end position="99"/>
    </location>
</feature>
<keyword evidence="4 7" id="KW-0812">Transmembrane</keyword>
<evidence type="ECO:0000256" key="1">
    <source>
        <dbReference type="ARBA" id="ARBA00004651"/>
    </source>
</evidence>
<feature type="transmembrane region" description="Helical" evidence="7">
    <location>
        <begin position="284"/>
        <end position="301"/>
    </location>
</feature>
<feature type="transmembrane region" description="Helical" evidence="7">
    <location>
        <begin position="105"/>
        <end position="127"/>
    </location>
</feature>
<comment type="subcellular location">
    <subcellularLocation>
        <location evidence="1">Cell membrane</location>
        <topology evidence="1">Multi-pass membrane protein</topology>
    </subcellularLocation>
</comment>
<dbReference type="AlphaFoldDB" id="A0A369BGT1"/>
<protein>
    <submittedName>
        <fullName evidence="9">Sugar phosphate permease</fullName>
    </submittedName>
</protein>
<dbReference type="InterPro" id="IPR036259">
    <property type="entry name" value="MFS_trans_sf"/>
</dbReference>
<dbReference type="RefSeq" id="WP_114496681.1">
    <property type="nucleotide sequence ID" value="NZ_QPJW01000003.1"/>
</dbReference>
<dbReference type="CDD" id="cd17329">
    <property type="entry name" value="MFS_MdtH_MDR_like"/>
    <property type="match status" value="1"/>
</dbReference>
<dbReference type="GO" id="GO:0005886">
    <property type="term" value="C:plasma membrane"/>
    <property type="evidence" value="ECO:0007669"/>
    <property type="project" value="UniProtKB-SubCell"/>
</dbReference>
<keyword evidence="5 7" id="KW-1133">Transmembrane helix</keyword>
<feature type="transmembrane region" description="Helical" evidence="7">
    <location>
        <begin position="371"/>
        <end position="389"/>
    </location>
</feature>
<name>A0A369BGT1_9BACL</name>
<accession>A0A369BGT1</accession>
<keyword evidence="3" id="KW-1003">Cell membrane</keyword>
<evidence type="ECO:0000256" key="3">
    <source>
        <dbReference type="ARBA" id="ARBA00022475"/>
    </source>
</evidence>
<feature type="domain" description="Major facilitator superfamily (MFS) profile" evidence="8">
    <location>
        <begin position="14"/>
        <end position="396"/>
    </location>
</feature>
<evidence type="ECO:0000256" key="5">
    <source>
        <dbReference type="ARBA" id="ARBA00022989"/>
    </source>
</evidence>
<organism evidence="9 10">
    <name type="scientific">Fontibacillus phaseoli</name>
    <dbReference type="NCBI Taxonomy" id="1416533"/>
    <lineage>
        <taxon>Bacteria</taxon>
        <taxon>Bacillati</taxon>
        <taxon>Bacillota</taxon>
        <taxon>Bacilli</taxon>
        <taxon>Bacillales</taxon>
        <taxon>Paenibacillaceae</taxon>
        <taxon>Fontibacillus</taxon>
    </lineage>
</organism>
<evidence type="ECO:0000256" key="4">
    <source>
        <dbReference type="ARBA" id="ARBA00022692"/>
    </source>
</evidence>
<feature type="transmembrane region" description="Helical" evidence="7">
    <location>
        <begin position="139"/>
        <end position="162"/>
    </location>
</feature>
<feature type="transmembrane region" description="Helical" evidence="7">
    <location>
        <begin position="168"/>
        <end position="186"/>
    </location>
</feature>
<keyword evidence="6 7" id="KW-0472">Membrane</keyword>
<dbReference type="PROSITE" id="PS50850">
    <property type="entry name" value="MFS"/>
    <property type="match status" value="1"/>
</dbReference>
<keyword evidence="10" id="KW-1185">Reference proteome</keyword>
<feature type="transmembrane region" description="Helical" evidence="7">
    <location>
        <begin position="307"/>
        <end position="326"/>
    </location>
</feature>
<evidence type="ECO:0000256" key="7">
    <source>
        <dbReference type="SAM" id="Phobius"/>
    </source>
</evidence>
<evidence type="ECO:0000313" key="10">
    <source>
        <dbReference type="Proteomes" id="UP000253090"/>
    </source>
</evidence>
<dbReference type="GO" id="GO:0022857">
    <property type="term" value="F:transmembrane transporter activity"/>
    <property type="evidence" value="ECO:0007669"/>
    <property type="project" value="InterPro"/>
</dbReference>
<proteinExistence type="predicted"/>
<sequence length="418" mass="46233">MKRFFASLSQYNAVIWIRVFGTALCATTTFMLRPFFVFYLSDKLNGSILLPLLIVGLQPLAGILLSFWGGGIADRYGRKPVMLFALLIQGACMLGFVFTDQVWEFAVLSVINGMGMPMFLPAANAQVADVVPPEKRGEVFALIHTAINVGGAVGPLLGLLIYSWNQGTVFSVSAASFLLFAMLVWWKVPETVPARLAEDSLPQRAAAPKVTFRDHRLLYWFTLFTLPVGVLYSQVETTFPLHLKEHFANASSLFAILMTINSIVVVAAMVWVAKKTERRSPQMMILLSYVLFAVVGVGYGFARHFYILVLVELIFTVAEIIGMTHLQKYVSVIAPSNMRGKYNAIFGMYMSIPKLLSPILFGLLFEYYGGGVMFSAVALLLLLAGPAQFRLIRNHRKREDAVLPPADKNPVLAEASQG</sequence>
<feature type="transmembrane region" description="Helical" evidence="7">
    <location>
        <begin position="12"/>
        <end position="36"/>
    </location>
</feature>
<evidence type="ECO:0000256" key="6">
    <source>
        <dbReference type="ARBA" id="ARBA00023136"/>
    </source>
</evidence>
<feature type="transmembrane region" description="Helical" evidence="7">
    <location>
        <begin position="247"/>
        <end position="272"/>
    </location>
</feature>
<dbReference type="PANTHER" id="PTHR43414:SF1">
    <property type="entry name" value="PEPTIDE PERMEASE"/>
    <property type="match status" value="1"/>
</dbReference>
<dbReference type="SUPFAM" id="SSF103473">
    <property type="entry name" value="MFS general substrate transporter"/>
    <property type="match status" value="1"/>
</dbReference>
<reference evidence="9 10" key="1">
    <citation type="submission" date="2018-07" db="EMBL/GenBank/DDBJ databases">
        <title>Genomic Encyclopedia of Type Strains, Phase III (KMG-III): the genomes of soil and plant-associated and newly described type strains.</title>
        <authorList>
            <person name="Whitman W."/>
        </authorList>
    </citation>
    <scope>NUCLEOTIDE SEQUENCE [LARGE SCALE GENOMIC DNA]</scope>
    <source>
        <strain evidence="9 10">CECT 8333</strain>
    </source>
</reference>
<dbReference type="InterPro" id="IPR020846">
    <property type="entry name" value="MFS_dom"/>
</dbReference>
<dbReference type="EMBL" id="QPJW01000003">
    <property type="protein sequence ID" value="RCX20621.1"/>
    <property type="molecule type" value="Genomic_DNA"/>
</dbReference>
<feature type="transmembrane region" description="Helical" evidence="7">
    <location>
        <begin position="48"/>
        <end position="69"/>
    </location>
</feature>